<protein>
    <submittedName>
        <fullName evidence="1">Uncharacterized protein</fullName>
    </submittedName>
</protein>
<sequence>MSSLLLEKVELGNFTRIYRQFLIGFDKDVVYYSYVWLLLA</sequence>
<dbReference type="AlphaFoldDB" id="A0A396JV17"/>
<comment type="caution">
    <text evidence="1">The sequence shown here is derived from an EMBL/GenBank/DDBJ whole genome shotgun (WGS) entry which is preliminary data.</text>
</comment>
<gene>
    <name evidence="1" type="ORF">MtrunA17_Chr1g0184341</name>
</gene>
<accession>A0A396JV17</accession>
<name>A0A396JV17_MEDTR</name>
<proteinExistence type="predicted"/>
<evidence type="ECO:0000313" key="1">
    <source>
        <dbReference type="EMBL" id="RHN80078.1"/>
    </source>
</evidence>
<dbReference type="EMBL" id="PSQE01000001">
    <property type="protein sequence ID" value="RHN80078.1"/>
    <property type="molecule type" value="Genomic_DNA"/>
</dbReference>
<dbReference type="Gramene" id="rna3956">
    <property type="protein sequence ID" value="RHN80078.1"/>
    <property type="gene ID" value="gene3956"/>
</dbReference>
<reference evidence="1" key="1">
    <citation type="journal article" date="2018" name="Nat. Plants">
        <title>Whole-genome landscape of Medicago truncatula symbiotic genes.</title>
        <authorList>
            <person name="Pecrix Y."/>
            <person name="Gamas P."/>
            <person name="Carrere S."/>
        </authorList>
    </citation>
    <scope>NUCLEOTIDE SEQUENCE</scope>
    <source>
        <tissue evidence="1">Leaves</tissue>
    </source>
</reference>
<organism evidence="1">
    <name type="scientific">Medicago truncatula</name>
    <name type="common">Barrel medic</name>
    <name type="synonym">Medicago tribuloides</name>
    <dbReference type="NCBI Taxonomy" id="3880"/>
    <lineage>
        <taxon>Eukaryota</taxon>
        <taxon>Viridiplantae</taxon>
        <taxon>Streptophyta</taxon>
        <taxon>Embryophyta</taxon>
        <taxon>Tracheophyta</taxon>
        <taxon>Spermatophyta</taxon>
        <taxon>Magnoliopsida</taxon>
        <taxon>eudicotyledons</taxon>
        <taxon>Gunneridae</taxon>
        <taxon>Pentapetalae</taxon>
        <taxon>rosids</taxon>
        <taxon>fabids</taxon>
        <taxon>Fabales</taxon>
        <taxon>Fabaceae</taxon>
        <taxon>Papilionoideae</taxon>
        <taxon>50 kb inversion clade</taxon>
        <taxon>NPAAA clade</taxon>
        <taxon>Hologalegina</taxon>
        <taxon>IRL clade</taxon>
        <taxon>Trifolieae</taxon>
        <taxon>Medicago</taxon>
    </lineage>
</organism>
<dbReference type="Proteomes" id="UP000265566">
    <property type="component" value="Chromosome 1"/>
</dbReference>